<feature type="region of interest" description="Disordered" evidence="1">
    <location>
        <begin position="1"/>
        <end position="28"/>
    </location>
</feature>
<keyword evidence="2" id="KW-1133">Transmembrane helix</keyword>
<dbReference type="RefSeq" id="WP_378404379.1">
    <property type="nucleotide sequence ID" value="NZ_JBHTCS010000012.1"/>
</dbReference>
<evidence type="ECO:0000313" key="3">
    <source>
        <dbReference type="EMBL" id="MFC7448381.1"/>
    </source>
</evidence>
<sequence>MTRATKSTPVSVPAPADQAPTLEVVPPAPESSTVSSALRLAQLAALGFAKGTGGVAKGTGVVAKSTGALSLYLGRQGYALARKALSSRPKAVPALALVDEQAVAAVAAEQVKGRGRGRGRRALLVIGLGAAAAAGAVYVKQRRREVPPVAPAPPSLRDVENS</sequence>
<reference evidence="4" key="1">
    <citation type="journal article" date="2019" name="Int. J. Syst. Evol. Microbiol.">
        <title>The Global Catalogue of Microorganisms (GCM) 10K type strain sequencing project: providing services to taxonomists for standard genome sequencing and annotation.</title>
        <authorList>
            <consortium name="The Broad Institute Genomics Platform"/>
            <consortium name="The Broad Institute Genome Sequencing Center for Infectious Disease"/>
            <person name="Wu L."/>
            <person name="Ma J."/>
        </authorList>
    </citation>
    <scope>NUCLEOTIDE SEQUENCE [LARGE SCALE GENOMIC DNA]</scope>
    <source>
        <strain evidence="4">ICMP 19430</strain>
    </source>
</reference>
<keyword evidence="4" id="KW-1185">Reference proteome</keyword>
<organism evidence="3 4">
    <name type="scientific">Rhodococcus daqingensis</name>
    <dbReference type="NCBI Taxonomy" id="2479363"/>
    <lineage>
        <taxon>Bacteria</taxon>
        <taxon>Bacillati</taxon>
        <taxon>Actinomycetota</taxon>
        <taxon>Actinomycetes</taxon>
        <taxon>Mycobacteriales</taxon>
        <taxon>Nocardiaceae</taxon>
        <taxon>Rhodococcus</taxon>
    </lineage>
</organism>
<name>A0ABW2RX28_9NOCA</name>
<proteinExistence type="predicted"/>
<feature type="compositionally biased region" description="Polar residues" evidence="1">
    <location>
        <begin position="1"/>
        <end position="10"/>
    </location>
</feature>
<evidence type="ECO:0000256" key="2">
    <source>
        <dbReference type="SAM" id="Phobius"/>
    </source>
</evidence>
<dbReference type="Proteomes" id="UP001596484">
    <property type="component" value="Unassembled WGS sequence"/>
</dbReference>
<keyword evidence="2" id="KW-0472">Membrane</keyword>
<feature type="transmembrane region" description="Helical" evidence="2">
    <location>
        <begin position="122"/>
        <end position="139"/>
    </location>
</feature>
<evidence type="ECO:0000256" key="1">
    <source>
        <dbReference type="SAM" id="MobiDB-lite"/>
    </source>
</evidence>
<comment type="caution">
    <text evidence="3">The sequence shown here is derived from an EMBL/GenBank/DDBJ whole genome shotgun (WGS) entry which is preliminary data.</text>
</comment>
<evidence type="ECO:0000313" key="4">
    <source>
        <dbReference type="Proteomes" id="UP001596484"/>
    </source>
</evidence>
<accession>A0ABW2RX28</accession>
<keyword evidence="2" id="KW-0812">Transmembrane</keyword>
<protein>
    <recommendedName>
        <fullName evidence="5">Cell wall synthesis protein CwsA</fullName>
    </recommendedName>
</protein>
<dbReference type="EMBL" id="JBHTCS010000012">
    <property type="protein sequence ID" value="MFC7448381.1"/>
    <property type="molecule type" value="Genomic_DNA"/>
</dbReference>
<evidence type="ECO:0008006" key="5">
    <source>
        <dbReference type="Google" id="ProtNLM"/>
    </source>
</evidence>
<gene>
    <name evidence="3" type="ORF">ACFQS9_10825</name>
</gene>